<dbReference type="Proteomes" id="UP000712600">
    <property type="component" value="Unassembled WGS sequence"/>
</dbReference>
<protein>
    <submittedName>
        <fullName evidence="1">Uncharacterized protein</fullName>
    </submittedName>
</protein>
<organism evidence="1 2">
    <name type="scientific">Brassica cretica</name>
    <name type="common">Mustard</name>
    <dbReference type="NCBI Taxonomy" id="69181"/>
    <lineage>
        <taxon>Eukaryota</taxon>
        <taxon>Viridiplantae</taxon>
        <taxon>Streptophyta</taxon>
        <taxon>Embryophyta</taxon>
        <taxon>Tracheophyta</taxon>
        <taxon>Spermatophyta</taxon>
        <taxon>Magnoliopsida</taxon>
        <taxon>eudicotyledons</taxon>
        <taxon>Gunneridae</taxon>
        <taxon>Pentapetalae</taxon>
        <taxon>rosids</taxon>
        <taxon>malvids</taxon>
        <taxon>Brassicales</taxon>
        <taxon>Brassicaceae</taxon>
        <taxon>Brassiceae</taxon>
        <taxon>Brassica</taxon>
    </lineage>
</organism>
<evidence type="ECO:0000313" key="2">
    <source>
        <dbReference type="Proteomes" id="UP000712600"/>
    </source>
</evidence>
<gene>
    <name evidence="1" type="ORF">F2Q69_00054719</name>
</gene>
<accession>A0A8S9N0M5</accession>
<dbReference type="EMBL" id="QGKX02002183">
    <property type="protein sequence ID" value="KAF3487488.1"/>
    <property type="molecule type" value="Genomic_DNA"/>
</dbReference>
<sequence>MDLGQPRLRLVDVDGSGGTVEETFNCWGQEILIDGNQLCIRREHASTLNLPELLDRLQGAYSNDKGSSCLA</sequence>
<proteinExistence type="predicted"/>
<comment type="caution">
    <text evidence="1">The sequence shown here is derived from an EMBL/GenBank/DDBJ whole genome shotgun (WGS) entry which is preliminary data.</text>
</comment>
<reference evidence="1" key="1">
    <citation type="submission" date="2019-12" db="EMBL/GenBank/DDBJ databases">
        <title>Genome sequencing and annotation of Brassica cretica.</title>
        <authorList>
            <person name="Studholme D.J."/>
            <person name="Sarris P."/>
        </authorList>
    </citation>
    <scope>NUCLEOTIDE SEQUENCE</scope>
    <source>
        <strain evidence="1">PFS-109/04</strain>
        <tissue evidence="1">Leaf</tissue>
    </source>
</reference>
<name>A0A8S9N0M5_BRACR</name>
<dbReference type="AlphaFoldDB" id="A0A8S9N0M5"/>
<evidence type="ECO:0000313" key="1">
    <source>
        <dbReference type="EMBL" id="KAF3487488.1"/>
    </source>
</evidence>